<feature type="region of interest" description="Disordered" evidence="1">
    <location>
        <begin position="110"/>
        <end position="135"/>
    </location>
</feature>
<dbReference type="EMBL" id="OZ019905">
    <property type="protein sequence ID" value="CAK9200506.1"/>
    <property type="molecule type" value="Genomic_DNA"/>
</dbReference>
<proteinExistence type="predicted"/>
<accession>A0ABP0TMM9</accession>
<keyword evidence="3" id="KW-1185">Reference proteome</keyword>
<evidence type="ECO:0000313" key="2">
    <source>
        <dbReference type="EMBL" id="CAK9200506.1"/>
    </source>
</evidence>
<dbReference type="Proteomes" id="UP001497512">
    <property type="component" value="Chromosome 13"/>
</dbReference>
<sequence>MECTILVHIDTRSSVLSIQNKRHLHWKALDNTPGMNNEVEFLAPTHNLLMKTKAENSARQENKNHSTSIQASPQAVRKKRFIKLNIMTLIPLWIDITTFTCVDREMDDGDQELPARDTIRTPGSIDPPAAWNRLT</sequence>
<gene>
    <name evidence="2" type="ORF">CSSPTR1EN2_LOCUS5441</name>
</gene>
<protein>
    <submittedName>
        <fullName evidence="2">Uncharacterized protein</fullName>
    </submittedName>
</protein>
<evidence type="ECO:0000256" key="1">
    <source>
        <dbReference type="SAM" id="MobiDB-lite"/>
    </source>
</evidence>
<name>A0ABP0TMM9_9BRYO</name>
<reference evidence="2" key="1">
    <citation type="submission" date="2024-02" db="EMBL/GenBank/DDBJ databases">
        <authorList>
            <consortium name="ELIXIR-Norway"/>
            <consortium name="Elixir Norway"/>
        </authorList>
    </citation>
    <scope>NUCLEOTIDE SEQUENCE</scope>
</reference>
<evidence type="ECO:0000313" key="3">
    <source>
        <dbReference type="Proteomes" id="UP001497512"/>
    </source>
</evidence>
<organism evidence="2 3">
    <name type="scientific">Sphagnum troendelagicum</name>
    <dbReference type="NCBI Taxonomy" id="128251"/>
    <lineage>
        <taxon>Eukaryota</taxon>
        <taxon>Viridiplantae</taxon>
        <taxon>Streptophyta</taxon>
        <taxon>Embryophyta</taxon>
        <taxon>Bryophyta</taxon>
        <taxon>Sphagnophytina</taxon>
        <taxon>Sphagnopsida</taxon>
        <taxon>Sphagnales</taxon>
        <taxon>Sphagnaceae</taxon>
        <taxon>Sphagnum</taxon>
    </lineage>
</organism>